<dbReference type="PANTHER" id="PTHR24421">
    <property type="entry name" value="NITRATE/NITRITE SENSOR PROTEIN NARX-RELATED"/>
    <property type="match status" value="1"/>
</dbReference>
<dbReference type="InterPro" id="IPR050482">
    <property type="entry name" value="Sensor_HK_TwoCompSys"/>
</dbReference>
<comment type="catalytic activity">
    <reaction evidence="1">
        <text>ATP + protein L-histidine = ADP + protein N-phospho-L-histidine.</text>
        <dbReference type="EC" id="2.7.13.3"/>
    </reaction>
</comment>
<proteinExistence type="predicted"/>
<keyword evidence="5" id="KW-0547">Nucleotide-binding</keyword>
<keyword evidence="9" id="KW-1133">Transmembrane helix</keyword>
<dbReference type="Pfam" id="PF02518">
    <property type="entry name" value="HATPase_c"/>
    <property type="match status" value="1"/>
</dbReference>
<keyword evidence="4" id="KW-0808">Transferase</keyword>
<dbReference type="GO" id="GO:0046983">
    <property type="term" value="F:protein dimerization activity"/>
    <property type="evidence" value="ECO:0007669"/>
    <property type="project" value="InterPro"/>
</dbReference>
<evidence type="ECO:0000256" key="7">
    <source>
        <dbReference type="ARBA" id="ARBA00022840"/>
    </source>
</evidence>
<keyword evidence="8" id="KW-0902">Two-component regulatory system</keyword>
<evidence type="ECO:0000256" key="4">
    <source>
        <dbReference type="ARBA" id="ARBA00022679"/>
    </source>
</evidence>
<feature type="transmembrane region" description="Helical" evidence="9">
    <location>
        <begin position="35"/>
        <end position="52"/>
    </location>
</feature>
<dbReference type="GO" id="GO:0005524">
    <property type="term" value="F:ATP binding"/>
    <property type="evidence" value="ECO:0007669"/>
    <property type="project" value="UniProtKB-KW"/>
</dbReference>
<name>A0A7Y9H4D8_9ACTN</name>
<keyword evidence="9" id="KW-0472">Membrane</keyword>
<feature type="transmembrane region" description="Helical" evidence="9">
    <location>
        <begin position="130"/>
        <end position="150"/>
    </location>
</feature>
<dbReference type="GO" id="GO:0016020">
    <property type="term" value="C:membrane"/>
    <property type="evidence" value="ECO:0007669"/>
    <property type="project" value="InterPro"/>
</dbReference>
<keyword evidence="13" id="KW-1185">Reference proteome</keyword>
<protein>
    <recommendedName>
        <fullName evidence="2">histidine kinase</fullName>
        <ecNumber evidence="2">2.7.13.3</ecNumber>
    </recommendedName>
</protein>
<evidence type="ECO:0000256" key="8">
    <source>
        <dbReference type="ARBA" id="ARBA00023012"/>
    </source>
</evidence>
<dbReference type="InterPro" id="IPR036890">
    <property type="entry name" value="HATPase_C_sf"/>
</dbReference>
<evidence type="ECO:0000256" key="1">
    <source>
        <dbReference type="ARBA" id="ARBA00000085"/>
    </source>
</evidence>
<dbReference type="SUPFAM" id="SSF55874">
    <property type="entry name" value="ATPase domain of HSP90 chaperone/DNA topoisomerase II/histidine kinase"/>
    <property type="match status" value="1"/>
</dbReference>
<feature type="domain" description="Signal transduction histidine kinase subgroup 3 dimerisation and phosphoacceptor" evidence="11">
    <location>
        <begin position="181"/>
        <end position="244"/>
    </location>
</feature>
<reference evidence="12 13" key="2">
    <citation type="submission" date="2020-08" db="EMBL/GenBank/DDBJ databases">
        <title>The Agave Microbiome: Exploring the role of microbial communities in plant adaptations to desert environments.</title>
        <authorList>
            <person name="Partida-Martinez L.P."/>
        </authorList>
    </citation>
    <scope>NUCLEOTIDE SEQUENCE [LARGE SCALE GENOMIC DNA]</scope>
    <source>
        <strain evidence="12 13">AT2.17</strain>
    </source>
</reference>
<keyword evidence="9" id="KW-0812">Transmembrane</keyword>
<dbReference type="RefSeq" id="WP_179619602.1">
    <property type="nucleotide sequence ID" value="NZ_JACCBW010000002.1"/>
</dbReference>
<dbReference type="CDD" id="cd16917">
    <property type="entry name" value="HATPase_UhpB-NarQ-NarX-like"/>
    <property type="match status" value="1"/>
</dbReference>
<evidence type="ECO:0000256" key="9">
    <source>
        <dbReference type="SAM" id="Phobius"/>
    </source>
</evidence>
<evidence type="ECO:0000313" key="12">
    <source>
        <dbReference type="EMBL" id="NYE36999.1"/>
    </source>
</evidence>
<evidence type="ECO:0000259" key="10">
    <source>
        <dbReference type="Pfam" id="PF02518"/>
    </source>
</evidence>
<dbReference type="PANTHER" id="PTHR24421:SF10">
    <property type="entry name" value="NITRATE_NITRITE SENSOR PROTEIN NARQ"/>
    <property type="match status" value="1"/>
</dbReference>
<feature type="transmembrane region" description="Helical" evidence="9">
    <location>
        <begin position="82"/>
        <end position="100"/>
    </location>
</feature>
<feature type="domain" description="Histidine kinase/HSP90-like ATPase" evidence="10">
    <location>
        <begin position="292"/>
        <end position="379"/>
    </location>
</feature>
<accession>A0A7Y9H4D8</accession>
<gene>
    <name evidence="12" type="ORF">F4692_002132</name>
</gene>
<evidence type="ECO:0000256" key="6">
    <source>
        <dbReference type="ARBA" id="ARBA00022777"/>
    </source>
</evidence>
<comment type="caution">
    <text evidence="12">The sequence shown here is derived from an EMBL/GenBank/DDBJ whole genome shotgun (WGS) entry which is preliminary data.</text>
</comment>
<dbReference type="AlphaFoldDB" id="A0A7Y9H4D8"/>
<sequence length="385" mass="39502">MDSTASRTASAHAIVGVVVALAALFEAGYGGRGAALTPVAVAGALVTGLAVAASRWYPLGAVLLLSATMVGAQALSTTGLPRVGGAQLIAYVLLVGNAAYRLPRLAGLLAYAVAATVPPLVIVVEGESVWEFVFFALILAPAWAVGFLLHREHARSAELRALAAELRAEREKQAEVAVAEERTRISRELHDAVAHTVSVMTLQVGVVRRRQVAGSVEEETLLRAEGLGRQAVDELRRIVGIVRRGESAALAPLPSLELLPALVEEVRRAGATVTLEVTGDADGVPRAVGMSAYRIAQEGLTNALRHASGAPVQVRVRVGDQEVEVTVENAAGGTRSDSGAGVGGHGLAGLRERVAVLGGALDAGAVPGGGHRLVATLPTGPVVAP</sequence>
<feature type="transmembrane region" description="Helical" evidence="9">
    <location>
        <begin position="12"/>
        <end position="29"/>
    </location>
</feature>
<evidence type="ECO:0000259" key="11">
    <source>
        <dbReference type="Pfam" id="PF07730"/>
    </source>
</evidence>
<evidence type="ECO:0000256" key="5">
    <source>
        <dbReference type="ARBA" id="ARBA00022741"/>
    </source>
</evidence>
<dbReference type="EMBL" id="JACCBW010000002">
    <property type="protein sequence ID" value="NYE36999.1"/>
    <property type="molecule type" value="Genomic_DNA"/>
</dbReference>
<reference evidence="12 13" key="1">
    <citation type="submission" date="2020-07" db="EMBL/GenBank/DDBJ databases">
        <authorList>
            <person name="Partida-Martinez L."/>
            <person name="Huntemann M."/>
            <person name="Clum A."/>
            <person name="Wang J."/>
            <person name="Palaniappan K."/>
            <person name="Ritter S."/>
            <person name="Chen I.-M."/>
            <person name="Stamatis D."/>
            <person name="Reddy T."/>
            <person name="O'Malley R."/>
            <person name="Daum C."/>
            <person name="Shapiro N."/>
            <person name="Ivanova N."/>
            <person name="Kyrpides N."/>
            <person name="Woyke T."/>
        </authorList>
    </citation>
    <scope>NUCLEOTIDE SEQUENCE [LARGE SCALE GENOMIC DNA]</scope>
    <source>
        <strain evidence="12 13">AT2.17</strain>
    </source>
</reference>
<dbReference type="Proteomes" id="UP000549911">
    <property type="component" value="Unassembled WGS sequence"/>
</dbReference>
<dbReference type="Gene3D" id="3.30.565.10">
    <property type="entry name" value="Histidine kinase-like ATPase, C-terminal domain"/>
    <property type="match status" value="1"/>
</dbReference>
<keyword evidence="3" id="KW-0597">Phosphoprotein</keyword>
<dbReference type="Gene3D" id="1.20.5.1930">
    <property type="match status" value="1"/>
</dbReference>
<dbReference type="InterPro" id="IPR003594">
    <property type="entry name" value="HATPase_dom"/>
</dbReference>
<feature type="transmembrane region" description="Helical" evidence="9">
    <location>
        <begin position="105"/>
        <end position="124"/>
    </location>
</feature>
<organism evidence="12 13">
    <name type="scientific">Nocardioides cavernae</name>
    <dbReference type="NCBI Taxonomy" id="1921566"/>
    <lineage>
        <taxon>Bacteria</taxon>
        <taxon>Bacillati</taxon>
        <taxon>Actinomycetota</taxon>
        <taxon>Actinomycetes</taxon>
        <taxon>Propionibacteriales</taxon>
        <taxon>Nocardioidaceae</taxon>
        <taxon>Nocardioides</taxon>
    </lineage>
</organism>
<dbReference type="Pfam" id="PF07730">
    <property type="entry name" value="HisKA_3"/>
    <property type="match status" value="1"/>
</dbReference>
<dbReference type="InterPro" id="IPR011712">
    <property type="entry name" value="Sig_transdc_His_kin_sub3_dim/P"/>
</dbReference>
<dbReference type="GO" id="GO:0000155">
    <property type="term" value="F:phosphorelay sensor kinase activity"/>
    <property type="evidence" value="ECO:0007669"/>
    <property type="project" value="InterPro"/>
</dbReference>
<evidence type="ECO:0000256" key="2">
    <source>
        <dbReference type="ARBA" id="ARBA00012438"/>
    </source>
</evidence>
<keyword evidence="6 12" id="KW-0418">Kinase</keyword>
<keyword evidence="7" id="KW-0067">ATP-binding</keyword>
<evidence type="ECO:0000313" key="13">
    <source>
        <dbReference type="Proteomes" id="UP000549911"/>
    </source>
</evidence>
<evidence type="ECO:0000256" key="3">
    <source>
        <dbReference type="ARBA" id="ARBA00022553"/>
    </source>
</evidence>
<dbReference type="EC" id="2.7.13.3" evidence="2"/>